<evidence type="ECO:0000259" key="7">
    <source>
        <dbReference type="PROSITE" id="PS51820"/>
    </source>
</evidence>
<evidence type="ECO:0000313" key="8">
    <source>
        <dbReference type="EMBL" id="SDN04223.1"/>
    </source>
</evidence>
<dbReference type="NCBIfam" id="NF033679">
    <property type="entry name" value="DNRLRE_dom"/>
    <property type="match status" value="1"/>
</dbReference>
<feature type="region of interest" description="Disordered" evidence="5">
    <location>
        <begin position="1295"/>
        <end position="1326"/>
    </location>
</feature>
<proteinExistence type="predicted"/>
<dbReference type="Pfam" id="PF13385">
    <property type="entry name" value="Laminin_G_3"/>
    <property type="match status" value="1"/>
</dbReference>
<dbReference type="NCBIfam" id="TIGR01643">
    <property type="entry name" value="YD_repeat_2x"/>
    <property type="match status" value="1"/>
</dbReference>
<feature type="domain" description="PA14" evidence="7">
    <location>
        <begin position="670"/>
        <end position="819"/>
    </location>
</feature>
<keyword evidence="4" id="KW-1015">Disulfide bond</keyword>
<dbReference type="SUPFAM" id="SSF49899">
    <property type="entry name" value="Concanavalin A-like lectins/glucanases"/>
    <property type="match status" value="1"/>
</dbReference>
<dbReference type="STRING" id="211114.SAMN04489726_4608"/>
<dbReference type="SUPFAM" id="SSF56988">
    <property type="entry name" value="Anthrax protective antigen"/>
    <property type="match status" value="2"/>
</dbReference>
<dbReference type="Pfam" id="PF07691">
    <property type="entry name" value="PA14"/>
    <property type="match status" value="1"/>
</dbReference>
<dbReference type="eggNOG" id="COG3209">
    <property type="taxonomic scope" value="Bacteria"/>
</dbReference>
<keyword evidence="6" id="KW-0812">Transmembrane</keyword>
<name>A0A1G9Y6Y9_ALLAB</name>
<dbReference type="Gene3D" id="3.90.182.10">
    <property type="entry name" value="Toxin - Anthrax Protective Antigen,domain 1"/>
    <property type="match status" value="1"/>
</dbReference>
<dbReference type="NCBIfam" id="TIGR03696">
    <property type="entry name" value="Rhs_assc_core"/>
    <property type="match status" value="1"/>
</dbReference>
<dbReference type="InterPro" id="IPR011658">
    <property type="entry name" value="PA14_dom"/>
</dbReference>
<dbReference type="Pfam" id="PF24517">
    <property type="entry name" value="CBM96"/>
    <property type="match status" value="1"/>
</dbReference>
<organism evidence="8 9">
    <name type="scientific">Allokutzneria albata</name>
    <name type="common">Kibdelosporangium albatum</name>
    <dbReference type="NCBI Taxonomy" id="211114"/>
    <lineage>
        <taxon>Bacteria</taxon>
        <taxon>Bacillati</taxon>
        <taxon>Actinomycetota</taxon>
        <taxon>Actinomycetes</taxon>
        <taxon>Pseudonocardiales</taxon>
        <taxon>Pseudonocardiaceae</taxon>
        <taxon>Allokutzneria</taxon>
    </lineage>
</organism>
<sequence>MEGVSTLVAREPKSNIYRNPDGTTAVKLFQDVVNVPGGPGKALVPVETTLERRDGLIKPKAVLAETQLATRSAPGTLIRVQTGDKSASAELEPVGFAQREARLDKSVAVYESVQDGVDLKVRVLSRGLKQDLVLHRVPQASEWRYRLRVQGAVTPSSRADGAIVLKDSTGAERLVVPAPMVWDASGAEPASAPVSQRLERDAQGWVIVLAVDRAWLTDKARKFPVTVDPSMQDPHMYGTDVSEDAYVSDGWPNQNYNGKECQDERGCVLKVGTYPGAGTNWAYLKYNLDPIRGKQILNASWNGFWGWSARPEATSFTLWHQGCDWSAGGITWTNKPMCLDNIAPIRSQGKGLEWSKVEIGDWMRNYASGAWRWNGFIVNTDGAGAEAWKKLAAAEAGPEFASYVVVNFNDAPGVWLRGCTDCSHHANEFEFTVHSGDYQNDQRYVEIMLAEHPDVLGHRFAWQGFDVQGGSQDLKWRHGGKLGWNKTYFWQARTKDGWSDWQYSPVWNFRTVNTTPPVPALAGPADRAVVTVKQPELTANTVTDADNDQVQYEFSIATGGDGRSGLVARSGWLDAPKWTVPPGVLKDGVSYTWTVQARDKMPDTMSPYAVRRAVKVDMRLGVQGPIPGDTVGPLTANLSTGNVITTLETPAMNTVGGPVAVKLSYNSQAVDETGLVGSYFTGDSEEGIKDTESPVLVRTDPQVSFDWKWGSPYEPVVPGDGFRVRWQGFLKVPTTGAYSFGGVHDDGMRVWVNNQSVYDEWKKWMLPEDAPKFGASTVQLEAGKAYPIRVEYRDWVYGAFIHLWARTGTDAAVPVPASWLSPVASALPAGWSLSADVDGNGPGYTKATLTESGATLVDGTGASHSYTKLSDGGYAPPAGEYGTLSRDIDGKLTLIDSDGTMYVFSTAGDLTSITAPSDARKPAAARMEWTTPDAGNPIARLRSIVDPVSGRALKLYYSGAAECGTGWDPVPAGFLCAVETPDAARTHLYYSGGKLARFRKPGEEIQDLWYSPEHKLLGTRTPLQIDWIHADLANRNTGAANYAVEYHGDGKVAQLWTPEPTGFAKTPTQRLKHFYAYGPDWTEVRTSGLTPQQGWSRRITKDLGGRMLTDTDATQKTTRYEWAPDDKQLATIDPAGRKSTTVYDEKGNPATAYGPAPEVCFDGNKPKATLPTGCEKIPTTTTGYDHNIKGLAATWWTNPNMTGPANTYSTATPNTDWNTTPPAEGLNPKGAYSGRMTGLVHVDTAGRYAFGTGERDATDGMRIYVDDNLMGDRTYAPSVIESAPLGYWRLSDGDNTARDESGNAREGTYSGAVGRQKTGALPDDGSSAAEFTGGVVTVPDSDALDITGPLTIEMWVKPRHNPRGVRWHDLLSKYAAGAGIPYELSLSPDMRLQFRHASTGDRWEAIDSKDGLGVDTWNHVAVTRDDKNKVTFYINGNKSGEGTLAGNGTANSSPMAIGRRPVGGDAETFIDDVAVYSKALAEKDIARHVGSAGKVNSDRQSLQLTAGVHRIRVDYHQRLLPGDRRVGVSDANLMWKRDTSDWSPVPDDKLSPDYGLTTSSATMESDGVPDKRSTTSYADSGLDPGYGLTTSGVIDPGGLNLTSRTESEKPGTGFLRRTAKTLPSGAKTTYTYYGPTEGRDNPCTPEVEQTNQGGLTKLTALPAPAAGAPRTDEQVYDILGRVAAKAISGAWACTKYDARGRVAEQTHPETAGEGARVVRHVYAVGGDPLTTSIGDHHGTVTTTVDLIGRPVTYVDVHGTRTETTYDLAGRTTAQKVAPPAGAAHTIQTGYDDASRITSLKYNETVISTVTYDAAGEIASVDYSNATGLRDIARDGAGKITSLKWKLASGDLVSTVSRSRAGTIIDESFGGHDARPGGHNYRYDAAGRLTEAWVPGHQFTYDFTSPAAAGCPTGTQGNAGTNTNRTRLKDTTAAGVSETSYCYDAADRILATTGTTVVSEIKHDSWGNVTQYAVGGTTTYLGWDGEGRNTTARSVGADPASVAYVRDVTDRITRRDASSGDTRTVVLFGYTGDSDSAGLTLDHEKKLLSRTISLPGGVLYTIRGETGADQWDYPTIRGDLAVSAGTDGKQAGPVRSYTPFGEPLTNTGSTDPDAVPDNQPGHMDYGWLGQHQRPYEHAGALSLVQMGARPYSPILGRFFSVDPVEGGSANDYDYTSGDPINRTDLDGKSWWDGIWNGVKKAVSWGWHHRGHLTTGGAMVGCIFTGLLGCAVFQAGAWLARTTRRIEDYGFRRSLRANIYDLGFTGLSFGLVRTPAHLGSRAGGLGWRRAPKQNNYYSPAQMLFIAGVAAMPAAANAAGCILRRVHGKACAW</sequence>
<reference evidence="8 9" key="1">
    <citation type="submission" date="2016-10" db="EMBL/GenBank/DDBJ databases">
        <authorList>
            <person name="de Groot N.N."/>
        </authorList>
    </citation>
    <scope>NUCLEOTIDE SEQUENCE [LARGE SCALE GENOMIC DNA]</scope>
    <source>
        <strain evidence="8 9">DSM 44149</strain>
    </source>
</reference>
<keyword evidence="2" id="KW-0964">Secreted</keyword>
<protein>
    <submittedName>
        <fullName evidence="8">RHS repeat-associated core domain-containing protein</fullName>
    </submittedName>
</protein>
<dbReference type="Gene3D" id="2.180.10.10">
    <property type="entry name" value="RHS repeat-associated core"/>
    <property type="match status" value="1"/>
</dbReference>
<dbReference type="GO" id="GO:0005576">
    <property type="term" value="C:extracellular region"/>
    <property type="evidence" value="ECO:0007669"/>
    <property type="project" value="UniProtKB-SubCell"/>
</dbReference>
<dbReference type="InterPro" id="IPR055372">
    <property type="entry name" value="CBM96"/>
</dbReference>
<dbReference type="InterPro" id="IPR013320">
    <property type="entry name" value="ConA-like_dom_sf"/>
</dbReference>
<dbReference type="SMART" id="SM00560">
    <property type="entry name" value="LamGL"/>
    <property type="match status" value="1"/>
</dbReference>
<evidence type="ECO:0000256" key="6">
    <source>
        <dbReference type="SAM" id="Phobius"/>
    </source>
</evidence>
<feature type="transmembrane region" description="Helical" evidence="6">
    <location>
        <begin position="2216"/>
        <end position="2237"/>
    </location>
</feature>
<feature type="transmembrane region" description="Helical" evidence="6">
    <location>
        <begin position="2294"/>
        <end position="2316"/>
    </location>
</feature>
<feature type="compositionally biased region" description="Basic and acidic residues" evidence="5">
    <location>
        <begin position="1538"/>
        <end position="1551"/>
    </location>
</feature>
<dbReference type="PANTHER" id="PTHR32305:SF15">
    <property type="entry name" value="PROTEIN RHSA-RELATED"/>
    <property type="match status" value="1"/>
</dbReference>
<feature type="region of interest" description="Disordered" evidence="5">
    <location>
        <begin position="1538"/>
        <end position="1583"/>
    </location>
</feature>
<feature type="transmembrane region" description="Helical" evidence="6">
    <location>
        <begin position="2257"/>
        <end position="2274"/>
    </location>
</feature>
<dbReference type="InterPro" id="IPR022385">
    <property type="entry name" value="Rhs_assc_core"/>
</dbReference>
<comment type="subcellular location">
    <subcellularLocation>
        <location evidence="1">Secreted</location>
    </subcellularLocation>
</comment>
<evidence type="ECO:0000256" key="4">
    <source>
        <dbReference type="ARBA" id="ARBA00023157"/>
    </source>
</evidence>
<dbReference type="Proteomes" id="UP000183376">
    <property type="component" value="Chromosome I"/>
</dbReference>
<dbReference type="SMART" id="SM00758">
    <property type="entry name" value="PA14"/>
    <property type="match status" value="1"/>
</dbReference>
<evidence type="ECO:0000313" key="9">
    <source>
        <dbReference type="Proteomes" id="UP000183376"/>
    </source>
</evidence>
<dbReference type="PANTHER" id="PTHR32305">
    <property type="match status" value="1"/>
</dbReference>
<feature type="domain" description="PA14" evidence="7">
    <location>
        <begin position="1186"/>
        <end position="1410"/>
    </location>
</feature>
<evidence type="ECO:0000256" key="5">
    <source>
        <dbReference type="SAM" id="MobiDB-lite"/>
    </source>
</evidence>
<evidence type="ECO:0000256" key="1">
    <source>
        <dbReference type="ARBA" id="ARBA00004613"/>
    </source>
</evidence>
<evidence type="ECO:0000256" key="3">
    <source>
        <dbReference type="ARBA" id="ARBA00022729"/>
    </source>
</evidence>
<evidence type="ECO:0000256" key="2">
    <source>
        <dbReference type="ARBA" id="ARBA00022525"/>
    </source>
</evidence>
<keyword evidence="6" id="KW-1133">Transmembrane helix</keyword>
<dbReference type="InterPro" id="IPR006558">
    <property type="entry name" value="LamG-like"/>
</dbReference>
<keyword evidence="3" id="KW-0732">Signal</keyword>
<dbReference type="Gene3D" id="2.60.120.200">
    <property type="match status" value="1"/>
</dbReference>
<gene>
    <name evidence="8" type="ORF">SAMN04489726_4608</name>
</gene>
<dbReference type="InterPro" id="IPR050708">
    <property type="entry name" value="T6SS_VgrG/RHS"/>
</dbReference>
<dbReference type="EMBL" id="LT629701">
    <property type="protein sequence ID" value="SDN04223.1"/>
    <property type="molecule type" value="Genomic_DNA"/>
</dbReference>
<accession>A0A1G9Y6Y9</accession>
<dbReference type="InterPro" id="IPR037524">
    <property type="entry name" value="PA14/GLEYA"/>
</dbReference>
<dbReference type="PROSITE" id="PS51820">
    <property type="entry name" value="PA14"/>
    <property type="match status" value="2"/>
</dbReference>
<dbReference type="InterPro" id="IPR006530">
    <property type="entry name" value="YD"/>
</dbReference>
<keyword evidence="6" id="KW-0472">Membrane</keyword>
<keyword evidence="9" id="KW-1185">Reference proteome</keyword>